<evidence type="ECO:0000313" key="2">
    <source>
        <dbReference type="EMBL" id="CAE7576418.1"/>
    </source>
</evidence>
<comment type="caution">
    <text evidence="2">The sequence shown here is derived from an EMBL/GenBank/DDBJ whole genome shotgun (WGS) entry which is preliminary data.</text>
</comment>
<keyword evidence="3" id="KW-1185">Reference proteome</keyword>
<dbReference type="AlphaFoldDB" id="A0A812UNN3"/>
<reference evidence="2" key="1">
    <citation type="submission" date="2021-02" db="EMBL/GenBank/DDBJ databases">
        <authorList>
            <person name="Dougan E. K."/>
            <person name="Rhodes N."/>
            <person name="Thang M."/>
            <person name="Chan C."/>
        </authorList>
    </citation>
    <scope>NUCLEOTIDE SEQUENCE</scope>
</reference>
<dbReference type="EMBL" id="CAJNDS010002732">
    <property type="protein sequence ID" value="CAE7576418.1"/>
    <property type="molecule type" value="Genomic_DNA"/>
</dbReference>
<feature type="region of interest" description="Disordered" evidence="1">
    <location>
        <begin position="686"/>
        <end position="718"/>
    </location>
</feature>
<dbReference type="OrthoDB" id="443185at2759"/>
<evidence type="ECO:0000313" key="3">
    <source>
        <dbReference type="Proteomes" id="UP000604046"/>
    </source>
</evidence>
<gene>
    <name evidence="2" type="ORF">SNAT2548_LOCUS32879</name>
</gene>
<dbReference type="Proteomes" id="UP000604046">
    <property type="component" value="Unassembled WGS sequence"/>
</dbReference>
<organism evidence="2 3">
    <name type="scientific">Symbiodinium natans</name>
    <dbReference type="NCBI Taxonomy" id="878477"/>
    <lineage>
        <taxon>Eukaryota</taxon>
        <taxon>Sar</taxon>
        <taxon>Alveolata</taxon>
        <taxon>Dinophyceae</taxon>
        <taxon>Suessiales</taxon>
        <taxon>Symbiodiniaceae</taxon>
        <taxon>Symbiodinium</taxon>
    </lineage>
</organism>
<name>A0A812UNN3_9DINO</name>
<feature type="compositionally biased region" description="Basic and acidic residues" evidence="1">
    <location>
        <begin position="698"/>
        <end position="718"/>
    </location>
</feature>
<protein>
    <submittedName>
        <fullName evidence="2">Uncharacterized protein</fullName>
    </submittedName>
</protein>
<sequence length="790" mass="85431">MQAQSKLVSSGGNFWKKAKSCTAASSCDVALDAASCLEALDSVDSKGAVGGRRVGGGQQAWWFRERESSLSFLLCTALWQEMIGSAVQSEYRSYAKFITKTGCNSVSSCKDRVTGGLDEAWNVVYDTMQNANSGIGSLIARGTEKFGDSAKVLMANAKKNTGTTATSEVRSFFNGVVGQFQKHDLGQVCTPSGVGFWYLVPTDCGFFSKFGDVFNSPSAAQSNWNEAVDRLQECVMKTGAFSFPTPFLDFRVNSFCLPTVVQTPIEYILGVFKFATNTGASLISHFETIAAKIQGLISSSGLNFNQTLGGNELDLQLSWSVKKSLSRRLGRVAYAQTCCKLFDDARGFLILQFVRASTRASYGDPWQLAGCLRATYVPLTTYGCDLSSTCSCNGIVRYGFADKWLLREVTGSVQCSNSVFGDPYSGQAKECQCVDFSEIPWSRCACQEKGHPTNPDCLLSNTCQCDGMVRFGYGDKWYMQPVSGSTSCSGSIFGDPYPGQGKECHCMNRNAAQDKQPNTFGLQVVACFDWSFVAFTVSVCVGLLFGEKDGNPVIPNLVMDIEFGSTSFVQQALEAAAPETGFSLLFEYKEEYPAFLPASEPRWGVSASVDVSRPAGRCSWMSNLKDVLVMFRQIVLLRRVKRIEQLSSMPGLAEVGAGVGVSFLPDPNAAKGYVLTLALGQDEAGEEANQAKPATLLDRMRSDAQDARTRARQDPATAEHAETAALLAAVSHMASSSDFDRMLQRAVPKSEQLVQAMASAARNVPPKLDVSVSSGLAFSFCLTPPKCQGQ</sequence>
<evidence type="ECO:0000256" key="1">
    <source>
        <dbReference type="SAM" id="MobiDB-lite"/>
    </source>
</evidence>
<accession>A0A812UNN3</accession>
<proteinExistence type="predicted"/>